<evidence type="ECO:0000313" key="3">
    <source>
        <dbReference type="EMBL" id="MBW71974.1"/>
    </source>
</evidence>
<feature type="chain" id="PRO_5014676030" evidence="2">
    <location>
        <begin position="16"/>
        <end position="145"/>
    </location>
</feature>
<evidence type="ECO:0000256" key="1">
    <source>
        <dbReference type="SAM" id="MobiDB-lite"/>
    </source>
</evidence>
<feature type="compositionally biased region" description="Basic and acidic residues" evidence="1">
    <location>
        <begin position="69"/>
        <end position="96"/>
    </location>
</feature>
<proteinExistence type="predicted"/>
<keyword evidence="2" id="KW-0732">Signal</keyword>
<feature type="region of interest" description="Disordered" evidence="1">
    <location>
        <begin position="69"/>
        <end position="97"/>
    </location>
</feature>
<protein>
    <submittedName>
        <fullName evidence="3">Putative secreted protein</fullName>
    </submittedName>
</protein>
<sequence>MTVAALMAGWWPVSAADSLRPVERTLEEASSCSVVPVGTGWNAAAADAVAVAAATEEAAACFAVAVERTDRSCSTPDDRSPDGPPDRTADCSRPMHADSVADFPLPRPVPECCQMAAYSSLAPSRSLHLLELLLNFSIPERRVSP</sequence>
<dbReference type="AlphaFoldDB" id="A0A2M4D310"/>
<accession>A0A2M4D310</accession>
<name>A0A2M4D310_ANODA</name>
<evidence type="ECO:0000256" key="2">
    <source>
        <dbReference type="SAM" id="SignalP"/>
    </source>
</evidence>
<organism evidence="3">
    <name type="scientific">Anopheles darlingi</name>
    <name type="common">Mosquito</name>
    <dbReference type="NCBI Taxonomy" id="43151"/>
    <lineage>
        <taxon>Eukaryota</taxon>
        <taxon>Metazoa</taxon>
        <taxon>Ecdysozoa</taxon>
        <taxon>Arthropoda</taxon>
        <taxon>Hexapoda</taxon>
        <taxon>Insecta</taxon>
        <taxon>Pterygota</taxon>
        <taxon>Neoptera</taxon>
        <taxon>Endopterygota</taxon>
        <taxon>Diptera</taxon>
        <taxon>Nematocera</taxon>
        <taxon>Culicoidea</taxon>
        <taxon>Culicidae</taxon>
        <taxon>Anophelinae</taxon>
        <taxon>Anopheles</taxon>
    </lineage>
</organism>
<reference evidence="3" key="1">
    <citation type="submission" date="2018-01" db="EMBL/GenBank/DDBJ databases">
        <title>An insight into the sialome of Amazonian anophelines.</title>
        <authorList>
            <person name="Ribeiro J.M."/>
            <person name="Scarpassa V."/>
            <person name="Calvo E."/>
        </authorList>
    </citation>
    <scope>NUCLEOTIDE SEQUENCE</scope>
</reference>
<feature type="signal peptide" evidence="2">
    <location>
        <begin position="1"/>
        <end position="15"/>
    </location>
</feature>
<dbReference type="EMBL" id="GGFL01007796">
    <property type="protein sequence ID" value="MBW71974.1"/>
    <property type="molecule type" value="Transcribed_RNA"/>
</dbReference>